<dbReference type="InterPro" id="IPR002104">
    <property type="entry name" value="Integrase_catalytic"/>
</dbReference>
<evidence type="ECO:0000313" key="4">
    <source>
        <dbReference type="Proteomes" id="UP000004980"/>
    </source>
</evidence>
<evidence type="ECO:0000313" key="3">
    <source>
        <dbReference type="EMBL" id="EIM94394.1"/>
    </source>
</evidence>
<dbReference type="SUPFAM" id="SSF56349">
    <property type="entry name" value="DNA breaking-rejoining enzymes"/>
    <property type="match status" value="1"/>
</dbReference>
<dbReference type="RefSeq" id="WP_009770602.1">
    <property type="nucleotide sequence ID" value="NZ_AKAU01000279.1"/>
</dbReference>
<dbReference type="EMBL" id="AKAU01000279">
    <property type="protein sequence ID" value="EIM94394.1"/>
    <property type="molecule type" value="Genomic_DNA"/>
</dbReference>
<accession>A0ABP2P9I4</accession>
<keyword evidence="4" id="KW-1185">Reference proteome</keyword>
<comment type="caution">
    <text evidence="3">The sequence shown here is derived from an EMBL/GenBank/DDBJ whole genome shotgun (WGS) entry which is preliminary data.</text>
</comment>
<evidence type="ECO:0000259" key="2">
    <source>
        <dbReference type="PROSITE" id="PS51898"/>
    </source>
</evidence>
<name>A0ABP2P9I4_9BURK</name>
<keyword evidence="1" id="KW-0233">DNA recombination</keyword>
<reference evidence="3 4" key="1">
    <citation type="journal article" date="2012" name="J. Bacteriol.">
        <title>Draft Genome Sequence of the Soil Bacterium Burkholderia terrae Strain BS001, Which Interacts with Fungal Surface Structures.</title>
        <authorList>
            <person name="Nazir R."/>
            <person name="Hansen M.A."/>
            <person name="Sorensen S."/>
            <person name="van Elsas J.D."/>
        </authorList>
    </citation>
    <scope>NUCLEOTIDE SEQUENCE [LARGE SCALE GENOMIC DNA]</scope>
    <source>
        <strain evidence="3 4">BS001</strain>
    </source>
</reference>
<proteinExistence type="predicted"/>
<feature type="domain" description="Tyr recombinase" evidence="2">
    <location>
        <begin position="1"/>
        <end position="86"/>
    </location>
</feature>
<dbReference type="InterPro" id="IPR013762">
    <property type="entry name" value="Integrase-like_cat_sf"/>
</dbReference>
<dbReference type="Pfam" id="PF00589">
    <property type="entry name" value="Phage_integrase"/>
    <property type="match status" value="1"/>
</dbReference>
<dbReference type="Gene3D" id="1.10.443.10">
    <property type="entry name" value="Intergrase catalytic core"/>
    <property type="match status" value="1"/>
</dbReference>
<protein>
    <submittedName>
        <fullName evidence="3">Integrase family protein</fullName>
    </submittedName>
</protein>
<gene>
    <name evidence="3" type="ORF">WQE_44553</name>
</gene>
<dbReference type="PROSITE" id="PS51898">
    <property type="entry name" value="TYR_RECOMBINASE"/>
    <property type="match status" value="1"/>
</dbReference>
<evidence type="ECO:0000256" key="1">
    <source>
        <dbReference type="ARBA" id="ARBA00023172"/>
    </source>
</evidence>
<sequence>MSRVFAGLNSTDLKDVRDRAILMLLSIYGMRANEVAKLRLDDIDWERDQLRVHRAERREPQVYPLLPSLGEAMVDYLRGVRPVSSD</sequence>
<dbReference type="InterPro" id="IPR011010">
    <property type="entry name" value="DNA_brk_join_enz"/>
</dbReference>
<organism evidence="3 4">
    <name type="scientific">Paraburkholderia hospita</name>
    <dbReference type="NCBI Taxonomy" id="169430"/>
    <lineage>
        <taxon>Bacteria</taxon>
        <taxon>Pseudomonadati</taxon>
        <taxon>Pseudomonadota</taxon>
        <taxon>Betaproteobacteria</taxon>
        <taxon>Burkholderiales</taxon>
        <taxon>Burkholderiaceae</taxon>
        <taxon>Paraburkholderia</taxon>
    </lineage>
</organism>
<dbReference type="Proteomes" id="UP000004980">
    <property type="component" value="Unassembled WGS sequence"/>
</dbReference>